<sequence length="68" mass="7146">MKKPEVSKGNGAGNGERRRKQGLPAGRIVMSAAGIMDPAESRDETAAASRAGDRLLCCAQDLCFKALL</sequence>
<evidence type="ECO:0000256" key="1">
    <source>
        <dbReference type="SAM" id="MobiDB-lite"/>
    </source>
</evidence>
<accession>A0A8S1DI64</accession>
<dbReference type="EMBL" id="CADEPI010000206">
    <property type="protein sequence ID" value="CAB3380381.1"/>
    <property type="molecule type" value="Genomic_DNA"/>
</dbReference>
<keyword evidence="3" id="KW-1185">Reference proteome</keyword>
<evidence type="ECO:0000313" key="3">
    <source>
        <dbReference type="Proteomes" id="UP000494165"/>
    </source>
</evidence>
<organism evidence="2 3">
    <name type="scientific">Cloeon dipterum</name>
    <dbReference type="NCBI Taxonomy" id="197152"/>
    <lineage>
        <taxon>Eukaryota</taxon>
        <taxon>Metazoa</taxon>
        <taxon>Ecdysozoa</taxon>
        <taxon>Arthropoda</taxon>
        <taxon>Hexapoda</taxon>
        <taxon>Insecta</taxon>
        <taxon>Pterygota</taxon>
        <taxon>Palaeoptera</taxon>
        <taxon>Ephemeroptera</taxon>
        <taxon>Pisciforma</taxon>
        <taxon>Baetidae</taxon>
        <taxon>Cloeon</taxon>
    </lineage>
</organism>
<gene>
    <name evidence="2" type="ORF">CLODIP_2_CD10588</name>
</gene>
<name>A0A8S1DI64_9INSE</name>
<proteinExistence type="predicted"/>
<feature type="region of interest" description="Disordered" evidence="1">
    <location>
        <begin position="1"/>
        <end position="26"/>
    </location>
</feature>
<dbReference type="AlphaFoldDB" id="A0A8S1DI64"/>
<protein>
    <submittedName>
        <fullName evidence="2">Uncharacterized protein</fullName>
    </submittedName>
</protein>
<comment type="caution">
    <text evidence="2">The sequence shown here is derived from an EMBL/GenBank/DDBJ whole genome shotgun (WGS) entry which is preliminary data.</text>
</comment>
<dbReference type="Proteomes" id="UP000494165">
    <property type="component" value="Unassembled WGS sequence"/>
</dbReference>
<reference evidence="2 3" key="1">
    <citation type="submission" date="2020-04" db="EMBL/GenBank/DDBJ databases">
        <authorList>
            <person name="Alioto T."/>
            <person name="Alioto T."/>
            <person name="Gomez Garrido J."/>
        </authorList>
    </citation>
    <scope>NUCLEOTIDE SEQUENCE [LARGE SCALE GENOMIC DNA]</scope>
</reference>
<evidence type="ECO:0000313" key="2">
    <source>
        <dbReference type="EMBL" id="CAB3380381.1"/>
    </source>
</evidence>